<dbReference type="Proteomes" id="UP000324222">
    <property type="component" value="Unassembled WGS sequence"/>
</dbReference>
<name>A0A5B7FMA1_PORTR</name>
<dbReference type="EMBL" id="VSRR010007272">
    <property type="protein sequence ID" value="MPC46575.1"/>
    <property type="molecule type" value="Genomic_DNA"/>
</dbReference>
<comment type="caution">
    <text evidence="1">The sequence shown here is derived from an EMBL/GenBank/DDBJ whole genome shotgun (WGS) entry which is preliminary data.</text>
</comment>
<reference evidence="1 2" key="1">
    <citation type="submission" date="2019-05" db="EMBL/GenBank/DDBJ databases">
        <title>Another draft genome of Portunus trituberculatus and its Hox gene families provides insights of decapod evolution.</title>
        <authorList>
            <person name="Jeong J.-H."/>
            <person name="Song I."/>
            <person name="Kim S."/>
            <person name="Choi T."/>
            <person name="Kim D."/>
            <person name="Ryu S."/>
            <person name="Kim W."/>
        </authorList>
    </citation>
    <scope>NUCLEOTIDE SEQUENCE [LARGE SCALE GENOMIC DNA]</scope>
    <source>
        <tissue evidence="1">Muscle</tissue>
    </source>
</reference>
<sequence length="51" mass="6204">MCFACISEFLCIKRWNTSKSPLFDIFQFLTQIVRFPCYSEFCCIKRWNNPK</sequence>
<protein>
    <submittedName>
        <fullName evidence="1">Uncharacterized protein</fullName>
    </submittedName>
</protein>
<evidence type="ECO:0000313" key="1">
    <source>
        <dbReference type="EMBL" id="MPC46575.1"/>
    </source>
</evidence>
<accession>A0A5B7FMA1</accession>
<keyword evidence="2" id="KW-1185">Reference proteome</keyword>
<proteinExistence type="predicted"/>
<evidence type="ECO:0000313" key="2">
    <source>
        <dbReference type="Proteomes" id="UP000324222"/>
    </source>
</evidence>
<organism evidence="1 2">
    <name type="scientific">Portunus trituberculatus</name>
    <name type="common">Swimming crab</name>
    <name type="synonym">Neptunus trituberculatus</name>
    <dbReference type="NCBI Taxonomy" id="210409"/>
    <lineage>
        <taxon>Eukaryota</taxon>
        <taxon>Metazoa</taxon>
        <taxon>Ecdysozoa</taxon>
        <taxon>Arthropoda</taxon>
        <taxon>Crustacea</taxon>
        <taxon>Multicrustacea</taxon>
        <taxon>Malacostraca</taxon>
        <taxon>Eumalacostraca</taxon>
        <taxon>Eucarida</taxon>
        <taxon>Decapoda</taxon>
        <taxon>Pleocyemata</taxon>
        <taxon>Brachyura</taxon>
        <taxon>Eubrachyura</taxon>
        <taxon>Portunoidea</taxon>
        <taxon>Portunidae</taxon>
        <taxon>Portuninae</taxon>
        <taxon>Portunus</taxon>
    </lineage>
</organism>
<gene>
    <name evidence="1" type="ORF">E2C01_040296</name>
</gene>
<dbReference type="AlphaFoldDB" id="A0A5B7FMA1"/>